<keyword evidence="7 10" id="KW-0560">Oxidoreductase</keyword>
<evidence type="ECO:0000313" key="16">
    <source>
        <dbReference type="EMBL" id="PJI32850.1"/>
    </source>
</evidence>
<dbReference type="SUPFAM" id="SSF56634">
    <property type="entry name" value="Heme-dependent catalase-like"/>
    <property type="match status" value="1"/>
</dbReference>
<dbReference type="InterPro" id="IPR041399">
    <property type="entry name" value="Catalase_large_C"/>
</dbReference>
<dbReference type="PIRSF" id="PIRSF038927">
    <property type="entry name" value="Catalase_clade2"/>
    <property type="match status" value="1"/>
</dbReference>
<dbReference type="CDD" id="cd03132">
    <property type="entry name" value="GATase1_catalase"/>
    <property type="match status" value="1"/>
</dbReference>
<reference evidence="16 17" key="1">
    <citation type="submission" date="2017-11" db="EMBL/GenBank/DDBJ databases">
        <authorList>
            <person name="Han C.G."/>
        </authorList>
    </citation>
    <scope>NUCLEOTIDE SEQUENCE [LARGE SCALE GENOMIC DNA]</scope>
    <source>
        <strain evidence="16 17">ANC 5347</strain>
    </source>
</reference>
<dbReference type="Pfam" id="PF06628">
    <property type="entry name" value="Catalase-rel"/>
    <property type="match status" value="1"/>
</dbReference>
<evidence type="ECO:0000256" key="5">
    <source>
        <dbReference type="ARBA" id="ARBA00022617"/>
    </source>
</evidence>
<sequence length="707" mass="79446">MKIKANSPATGKNGLDKQNTNKKSEQLDVYRSDATEQTLTTNQGVKISDNQNSLKAGVRGATLMEDFILREKITHFDHERIPERIVHARGVGAHGFFEAYPGNEKLTKAGFLTNTSVQTPVFVRFSTVQGPRGSADTVRDIRGFATKFYTEEGNFDLVANDAPVFFIQDGIKFPDFVHAVKPEPQTEIPTGASAHDTFWDFVSLVPESAHAVMWAMSDRGIPRNLRAIQGFGVHSFRLINAENKAVFVKFHWTPKQGLAQLVWDEAQKLAGKDPDFHRRDLYEAIASGNYPEWELGVQVVPEEDEMKYDFDLLDPTKIIPEELVPVTPIGRMVLNRNVDYFFGETEQVAFCPGHIVPGLDFTNDPLLQARLFSYTDTQLSRLGGPNFHQIPINKPVCPFHNNQRDGLHQRIVHTGQASYEPNSIDDHWPAEAPPAAQDGGFESYQERIDGHKIRQRSESFSDHFSQPRLFYRSQAPHEQKHIVDAYVFELSKVERKYIREREVLEVLCNIDLDLAQQVADQLGIEIPAEKKAATLPEVKVSPRLSFEAFKPEDIKARKIALLVHDKANEASIKAVQAWAESEGAVVDVLTPKPGPVLGQQGEVIPSDGMQKAEPSIAYDAVVITDGDNYDVVMKDGVATHYLLEAYKHLKPIIFLGDKAKLIEDLRLIRDEGTLTHEQFDAVQDSFKTLIMNHRVWARELVAESIPA</sequence>
<accession>A0A2H9UMJ0</accession>
<evidence type="ECO:0000256" key="10">
    <source>
        <dbReference type="PIRNR" id="PIRNR038927"/>
    </source>
</evidence>
<evidence type="ECO:0000256" key="6">
    <source>
        <dbReference type="ARBA" id="ARBA00022723"/>
    </source>
</evidence>
<evidence type="ECO:0000256" key="7">
    <source>
        <dbReference type="ARBA" id="ARBA00023002"/>
    </source>
</evidence>
<dbReference type="NCBIfam" id="NF008422">
    <property type="entry name" value="PRK11249.1"/>
    <property type="match status" value="1"/>
</dbReference>
<organism evidence="16 17">
    <name type="scientific">Acinetobacter pseudolwoffii</name>
    <dbReference type="NCBI Taxonomy" id="2053287"/>
    <lineage>
        <taxon>Bacteria</taxon>
        <taxon>Pseudomonadati</taxon>
        <taxon>Pseudomonadota</taxon>
        <taxon>Gammaproteobacteria</taxon>
        <taxon>Moraxellales</taxon>
        <taxon>Moraxellaceae</taxon>
        <taxon>Acinetobacter</taxon>
    </lineage>
</organism>
<keyword evidence="5 10" id="KW-0349">Heme</keyword>
<comment type="similarity">
    <text evidence="3">Belongs to the catalase family. HPII subfamily.</text>
</comment>
<dbReference type="Gene3D" id="3.40.50.880">
    <property type="match status" value="1"/>
</dbReference>
<feature type="binding site" description="axial binding residue" evidence="12">
    <location>
        <position position="374"/>
    </location>
    <ligand>
        <name>heme</name>
        <dbReference type="ChEBI" id="CHEBI:30413"/>
    </ligand>
    <ligandPart>
        <name>Fe</name>
        <dbReference type="ChEBI" id="CHEBI:18248"/>
    </ligandPart>
</feature>
<dbReference type="Pfam" id="PF18011">
    <property type="entry name" value="Catalase_C"/>
    <property type="match status" value="1"/>
</dbReference>
<comment type="function">
    <text evidence="2 10">Decomposes hydrogen peroxide into water and oxygen; serves to protect cells from the toxic effects of hydrogen peroxide.</text>
</comment>
<dbReference type="GO" id="GO:0006979">
    <property type="term" value="P:response to oxidative stress"/>
    <property type="evidence" value="ECO:0007669"/>
    <property type="project" value="InterPro"/>
</dbReference>
<evidence type="ECO:0000313" key="17">
    <source>
        <dbReference type="Proteomes" id="UP000242351"/>
    </source>
</evidence>
<dbReference type="InterPro" id="IPR002226">
    <property type="entry name" value="Catalase_haem_BS"/>
</dbReference>
<dbReference type="AlphaFoldDB" id="A0A2H9UMJ0"/>
<evidence type="ECO:0000259" key="15">
    <source>
        <dbReference type="SMART" id="SM01060"/>
    </source>
</evidence>
<dbReference type="PANTHER" id="PTHR42821:SF1">
    <property type="entry name" value="CATALASE-B"/>
    <property type="match status" value="1"/>
</dbReference>
<dbReference type="EC" id="1.11.1.6" evidence="10"/>
<evidence type="ECO:0000256" key="13">
    <source>
        <dbReference type="PIRSR" id="PIRSR038927-3"/>
    </source>
</evidence>
<dbReference type="GO" id="GO:0005829">
    <property type="term" value="C:cytosol"/>
    <property type="evidence" value="ECO:0007669"/>
    <property type="project" value="TreeGrafter"/>
</dbReference>
<keyword evidence="4 10" id="KW-0575">Peroxidase</keyword>
<dbReference type="PROSITE" id="PS51402">
    <property type="entry name" value="CATALASE_3"/>
    <property type="match status" value="1"/>
</dbReference>
<evidence type="ECO:0000256" key="9">
    <source>
        <dbReference type="ARBA" id="ARBA00023324"/>
    </source>
</evidence>
<dbReference type="Pfam" id="PF00199">
    <property type="entry name" value="Catalase"/>
    <property type="match status" value="1"/>
</dbReference>
<comment type="catalytic activity">
    <reaction evidence="10">
        <text>2 H2O2 = O2 + 2 H2O</text>
        <dbReference type="Rhea" id="RHEA:20309"/>
        <dbReference type="ChEBI" id="CHEBI:15377"/>
        <dbReference type="ChEBI" id="CHEBI:15379"/>
        <dbReference type="ChEBI" id="CHEBI:16240"/>
        <dbReference type="EC" id="1.11.1.6"/>
    </reaction>
</comment>
<evidence type="ECO:0000256" key="3">
    <source>
        <dbReference type="ARBA" id="ARBA00010660"/>
    </source>
</evidence>
<dbReference type="Gene3D" id="1.20.1370.20">
    <property type="match status" value="1"/>
</dbReference>
<feature type="binding site" evidence="13">
    <location>
        <position position="370"/>
    </location>
    <ligand>
        <name>heme</name>
        <dbReference type="ChEBI" id="CHEBI:30413"/>
    </ligand>
</feature>
<dbReference type="InterPro" id="IPR029062">
    <property type="entry name" value="Class_I_gatase-like"/>
</dbReference>
<dbReference type="SUPFAM" id="SSF52317">
    <property type="entry name" value="Class I glutamine amidotransferase-like"/>
    <property type="match status" value="1"/>
</dbReference>
<dbReference type="FunFam" id="2.40.180.10:FF:000003">
    <property type="entry name" value="Catalase"/>
    <property type="match status" value="1"/>
</dbReference>
<feature type="binding site" evidence="13">
    <location>
        <position position="381"/>
    </location>
    <ligand>
        <name>heme</name>
        <dbReference type="ChEBI" id="CHEBI:30413"/>
    </ligand>
</feature>
<dbReference type="GO" id="GO:0046872">
    <property type="term" value="F:metal ion binding"/>
    <property type="evidence" value="ECO:0007669"/>
    <property type="project" value="UniProtKB-KW"/>
</dbReference>
<evidence type="ECO:0000256" key="4">
    <source>
        <dbReference type="ARBA" id="ARBA00022559"/>
    </source>
</evidence>
<protein>
    <recommendedName>
        <fullName evidence="10">Catalase</fullName>
        <ecNumber evidence="10">1.11.1.6</ecNumber>
    </recommendedName>
</protein>
<reference evidence="16 17" key="2">
    <citation type="submission" date="2017-12" db="EMBL/GenBank/DDBJ databases">
        <title>Revising the taxonomy of the Acinetobacter lwoffii group: the description of Acinetobacter pseudolwoffii sp. nov. and emended description of Acinetobacter lwoffii.</title>
        <authorList>
            <person name="Nemec A."/>
        </authorList>
    </citation>
    <scope>NUCLEOTIDE SEQUENCE [LARGE SCALE GENOMIC DNA]</scope>
    <source>
        <strain evidence="16 17">ANC 5347</strain>
    </source>
</reference>
<proteinExistence type="inferred from homology"/>
<dbReference type="Gene3D" id="2.40.180.10">
    <property type="entry name" value="Catalase core domain"/>
    <property type="match status" value="1"/>
</dbReference>
<dbReference type="FunFam" id="1.20.1370.20:FF:000001">
    <property type="entry name" value="Catalase HPII"/>
    <property type="match status" value="1"/>
</dbReference>
<dbReference type="RefSeq" id="WP_100357587.1">
    <property type="nucleotide sequence ID" value="NZ_CP084300.1"/>
</dbReference>
<evidence type="ECO:0000256" key="8">
    <source>
        <dbReference type="ARBA" id="ARBA00023004"/>
    </source>
</evidence>
<feature type="binding site" evidence="13">
    <location>
        <position position="124"/>
    </location>
    <ligand>
        <name>heme</name>
        <dbReference type="ChEBI" id="CHEBI:30413"/>
    </ligand>
</feature>
<dbReference type="InterPro" id="IPR010582">
    <property type="entry name" value="Catalase_immune_responsive"/>
</dbReference>
<evidence type="ECO:0000256" key="12">
    <source>
        <dbReference type="PIRSR" id="PIRSR038927-2"/>
    </source>
</evidence>
<dbReference type="GO" id="GO:0042744">
    <property type="term" value="P:hydrogen peroxide catabolic process"/>
    <property type="evidence" value="ECO:0007669"/>
    <property type="project" value="UniProtKB-UniRule"/>
</dbReference>
<dbReference type="InterPro" id="IPR024712">
    <property type="entry name" value="Catalase_clade2"/>
</dbReference>
<dbReference type="GO" id="GO:0004096">
    <property type="term" value="F:catalase activity"/>
    <property type="evidence" value="ECO:0007669"/>
    <property type="project" value="UniProtKB-UniRule"/>
</dbReference>
<gene>
    <name evidence="16" type="ORF">CU320_07020</name>
</gene>
<dbReference type="InterPro" id="IPR020835">
    <property type="entry name" value="Catalase_sf"/>
</dbReference>
<evidence type="ECO:0000256" key="14">
    <source>
        <dbReference type="SAM" id="MobiDB-lite"/>
    </source>
</evidence>
<dbReference type="PROSITE" id="PS00437">
    <property type="entry name" value="CATALASE_1"/>
    <property type="match status" value="1"/>
</dbReference>
<dbReference type="SMART" id="SM01060">
    <property type="entry name" value="Catalase"/>
    <property type="match status" value="1"/>
</dbReference>
<dbReference type="PANTHER" id="PTHR42821">
    <property type="entry name" value="CATALASE"/>
    <property type="match status" value="1"/>
</dbReference>
<feature type="active site" evidence="11">
    <location>
        <position position="87"/>
    </location>
</feature>
<dbReference type="EMBL" id="PGOZ01000006">
    <property type="protein sequence ID" value="PJI32850.1"/>
    <property type="molecule type" value="Genomic_DNA"/>
</dbReference>
<keyword evidence="9 10" id="KW-0376">Hydrogen peroxide</keyword>
<dbReference type="Proteomes" id="UP000242351">
    <property type="component" value="Unassembled WGS sequence"/>
</dbReference>
<feature type="binding site" evidence="13">
    <location>
        <position position="173"/>
    </location>
    <ligand>
        <name>heme</name>
        <dbReference type="ChEBI" id="CHEBI:30413"/>
    </ligand>
</feature>
<comment type="caution">
    <text evidence="16">The sequence shown here is derived from an EMBL/GenBank/DDBJ whole genome shotgun (WGS) entry which is preliminary data.</text>
</comment>
<keyword evidence="6 10" id="KW-0479">Metal-binding</keyword>
<feature type="domain" description="Catalase core" evidence="15">
    <location>
        <begin position="40"/>
        <end position="428"/>
    </location>
</feature>
<keyword evidence="8 10" id="KW-0408">Iron</keyword>
<dbReference type="InterPro" id="IPR011614">
    <property type="entry name" value="Catalase_core"/>
</dbReference>
<name>A0A2H9UMJ0_9GAMM</name>
<dbReference type="PRINTS" id="PR00067">
    <property type="entry name" value="CATALASE"/>
</dbReference>
<dbReference type="InterPro" id="IPR043156">
    <property type="entry name" value="Catalase_clade2_helical"/>
</dbReference>
<feature type="active site" evidence="11">
    <location>
        <position position="160"/>
    </location>
</feature>
<evidence type="ECO:0000256" key="1">
    <source>
        <dbReference type="ARBA" id="ARBA00001971"/>
    </source>
</evidence>
<dbReference type="GO" id="GO:0020037">
    <property type="term" value="F:heme binding"/>
    <property type="evidence" value="ECO:0007669"/>
    <property type="project" value="UniProtKB-UniRule"/>
</dbReference>
<comment type="cofactor">
    <cofactor evidence="1 10 12">
        <name>heme</name>
        <dbReference type="ChEBI" id="CHEBI:30413"/>
    </cofactor>
</comment>
<dbReference type="InterPro" id="IPR018028">
    <property type="entry name" value="Catalase"/>
</dbReference>
<feature type="binding site" evidence="13">
    <location>
        <position position="84"/>
    </location>
    <ligand>
        <name>heme</name>
        <dbReference type="ChEBI" id="CHEBI:30413"/>
    </ligand>
</feature>
<feature type="region of interest" description="Disordered" evidence="14">
    <location>
        <begin position="1"/>
        <end position="26"/>
    </location>
</feature>
<evidence type="ECO:0000256" key="2">
    <source>
        <dbReference type="ARBA" id="ARBA00002974"/>
    </source>
</evidence>
<evidence type="ECO:0000256" key="11">
    <source>
        <dbReference type="PIRSR" id="PIRSR038927-1"/>
    </source>
</evidence>